<dbReference type="EMBL" id="VCKW01000023">
    <property type="protein sequence ID" value="TMR05426.1"/>
    <property type="molecule type" value="Genomic_DNA"/>
</dbReference>
<feature type="region of interest" description="Disordered" evidence="1">
    <location>
        <begin position="1"/>
        <end position="33"/>
    </location>
</feature>
<proteinExistence type="predicted"/>
<name>A0A5C4JGR7_9ACTN</name>
<organism evidence="3 4">
    <name type="scientific">Actinomadura soli</name>
    <dbReference type="NCBI Taxonomy" id="2508997"/>
    <lineage>
        <taxon>Bacteria</taxon>
        <taxon>Bacillati</taxon>
        <taxon>Actinomycetota</taxon>
        <taxon>Actinomycetes</taxon>
        <taxon>Streptosporangiales</taxon>
        <taxon>Thermomonosporaceae</taxon>
        <taxon>Actinomadura</taxon>
    </lineage>
</organism>
<reference evidence="3 4" key="1">
    <citation type="submission" date="2019-05" db="EMBL/GenBank/DDBJ databases">
        <title>Draft genome sequence of Actinomadura sp. 14C53.</title>
        <authorList>
            <person name="Saricaoglu S."/>
            <person name="Isik K."/>
        </authorList>
    </citation>
    <scope>NUCLEOTIDE SEQUENCE [LARGE SCALE GENOMIC DNA]</scope>
    <source>
        <strain evidence="3 4">14C53</strain>
    </source>
</reference>
<feature type="domain" description="HTH cro/C1-type" evidence="2">
    <location>
        <begin position="45"/>
        <end position="101"/>
    </location>
</feature>
<evidence type="ECO:0000259" key="2">
    <source>
        <dbReference type="PROSITE" id="PS50943"/>
    </source>
</evidence>
<protein>
    <submittedName>
        <fullName evidence="3">Helix-turn-helix domain-containing protein</fullName>
    </submittedName>
</protein>
<dbReference type="Gene3D" id="1.10.260.40">
    <property type="entry name" value="lambda repressor-like DNA-binding domains"/>
    <property type="match status" value="1"/>
</dbReference>
<keyword evidence="4" id="KW-1185">Reference proteome</keyword>
<dbReference type="GO" id="GO:0003677">
    <property type="term" value="F:DNA binding"/>
    <property type="evidence" value="ECO:0007669"/>
    <property type="project" value="InterPro"/>
</dbReference>
<dbReference type="InterPro" id="IPR001387">
    <property type="entry name" value="Cro/C1-type_HTH"/>
</dbReference>
<dbReference type="Proteomes" id="UP000309174">
    <property type="component" value="Unassembled WGS sequence"/>
</dbReference>
<dbReference type="CDD" id="cd00093">
    <property type="entry name" value="HTH_XRE"/>
    <property type="match status" value="1"/>
</dbReference>
<evidence type="ECO:0000256" key="1">
    <source>
        <dbReference type="SAM" id="MobiDB-lite"/>
    </source>
</evidence>
<comment type="caution">
    <text evidence="3">The sequence shown here is derived from an EMBL/GenBank/DDBJ whole genome shotgun (WGS) entry which is preliminary data.</text>
</comment>
<dbReference type="Pfam" id="PF13560">
    <property type="entry name" value="HTH_31"/>
    <property type="match status" value="1"/>
</dbReference>
<dbReference type="SMART" id="SM00530">
    <property type="entry name" value="HTH_XRE"/>
    <property type="match status" value="1"/>
</dbReference>
<evidence type="ECO:0000313" key="3">
    <source>
        <dbReference type="EMBL" id="TMR05426.1"/>
    </source>
</evidence>
<dbReference type="Pfam" id="PF19054">
    <property type="entry name" value="DUF5753"/>
    <property type="match status" value="1"/>
</dbReference>
<feature type="compositionally biased region" description="Low complexity" evidence="1">
    <location>
        <begin position="18"/>
        <end position="33"/>
    </location>
</feature>
<dbReference type="InterPro" id="IPR010982">
    <property type="entry name" value="Lambda_DNA-bd_dom_sf"/>
</dbReference>
<dbReference type="InterPro" id="IPR043917">
    <property type="entry name" value="DUF5753"/>
</dbReference>
<gene>
    <name evidence="3" type="ORF">ETD83_06940</name>
</gene>
<dbReference type="PROSITE" id="PS50943">
    <property type="entry name" value="HTH_CROC1"/>
    <property type="match status" value="1"/>
</dbReference>
<dbReference type="AlphaFoldDB" id="A0A5C4JGR7"/>
<evidence type="ECO:0000313" key="4">
    <source>
        <dbReference type="Proteomes" id="UP000309174"/>
    </source>
</evidence>
<dbReference type="SUPFAM" id="SSF47413">
    <property type="entry name" value="lambda repressor-like DNA-binding domains"/>
    <property type="match status" value="1"/>
</dbReference>
<dbReference type="OrthoDB" id="4966777at2"/>
<sequence>MSCGCARRPSRASGAWASTTTSTSPSEPSVSSQVQQARAAFGARLRDMRKDARLTGRALASLSGVHFTKVSRIENGRQNPSEDDIRAWCSACKAEDQIADLIATLRGIEGMWLEWQRQLRGGLKRLQEKSFPLYEGTARFRVYESDVIPGILQTAEYCMEILKIAGEFYGSDADLDAAVEARMERQRYLYRGHRRFAFVIEARTLTTIFGGGDVMLGQLDRLLAVMTLPRVSLGIIPNDIVRRLWPGEGFWIFDDLLVKIETTSAGIKVTQPREIGLFEKAFTVLQGQAVYGQDARGLINEAMARLQHL</sequence>
<accession>A0A5C4JGR7</accession>